<feature type="non-terminal residue" evidence="6">
    <location>
        <position position="69"/>
    </location>
</feature>
<accession>A0A1M5BRD7</accession>
<dbReference type="Pfam" id="PF00872">
    <property type="entry name" value="Transposase_mut"/>
    <property type="match status" value="1"/>
</dbReference>
<dbReference type="GO" id="GO:0003677">
    <property type="term" value="F:DNA binding"/>
    <property type="evidence" value="ECO:0007669"/>
    <property type="project" value="UniProtKB-KW"/>
</dbReference>
<evidence type="ECO:0000256" key="2">
    <source>
        <dbReference type="ARBA" id="ARBA00010961"/>
    </source>
</evidence>
<dbReference type="EMBL" id="FQUU01000011">
    <property type="protein sequence ID" value="SHF45099.1"/>
    <property type="molecule type" value="Genomic_DNA"/>
</dbReference>
<dbReference type="GO" id="GO:0004803">
    <property type="term" value="F:transposase activity"/>
    <property type="evidence" value="ECO:0007669"/>
    <property type="project" value="InterPro"/>
</dbReference>
<dbReference type="GO" id="GO:0006313">
    <property type="term" value="P:DNA transposition"/>
    <property type="evidence" value="ECO:0007669"/>
    <property type="project" value="InterPro"/>
</dbReference>
<dbReference type="InterPro" id="IPR001207">
    <property type="entry name" value="Transposase_mutator"/>
</dbReference>
<keyword evidence="5" id="KW-0233">DNA recombination</keyword>
<sequence length="69" mass="7737">MEVSEQLKLLLKEQVKRQSSAGGISDLLQQVFKEAIQEMLQAEMDNHVGYEKHAPDACEYPNSRNGTSS</sequence>
<organism evidence="6 8">
    <name type="scientific">Flavisolibacter ginsengisoli DSM 18119</name>
    <dbReference type="NCBI Taxonomy" id="1121884"/>
    <lineage>
        <taxon>Bacteria</taxon>
        <taxon>Pseudomonadati</taxon>
        <taxon>Bacteroidota</taxon>
        <taxon>Chitinophagia</taxon>
        <taxon>Chitinophagales</taxon>
        <taxon>Chitinophagaceae</taxon>
        <taxon>Flavisolibacter</taxon>
    </lineage>
</organism>
<evidence type="ECO:0000313" key="8">
    <source>
        <dbReference type="Proteomes" id="UP000184048"/>
    </source>
</evidence>
<protein>
    <submittedName>
        <fullName evidence="6">Transposase, Mutator family</fullName>
    </submittedName>
</protein>
<evidence type="ECO:0000313" key="6">
    <source>
        <dbReference type="EMBL" id="SHF45099.1"/>
    </source>
</evidence>
<keyword evidence="8" id="KW-1185">Reference proteome</keyword>
<keyword evidence="4" id="KW-0238">DNA-binding</keyword>
<name>A0A1M5BRD7_9BACT</name>
<dbReference type="AlphaFoldDB" id="A0A1M5BRD7"/>
<comment type="function">
    <text evidence="1">Required for the transposition of the insertion element.</text>
</comment>
<evidence type="ECO:0000256" key="1">
    <source>
        <dbReference type="ARBA" id="ARBA00002190"/>
    </source>
</evidence>
<dbReference type="RefSeq" id="WP_175546076.1">
    <property type="nucleotide sequence ID" value="NZ_FQUU01000011.1"/>
</dbReference>
<evidence type="ECO:0000256" key="3">
    <source>
        <dbReference type="ARBA" id="ARBA00022578"/>
    </source>
</evidence>
<proteinExistence type="inferred from homology"/>
<evidence type="ECO:0000256" key="4">
    <source>
        <dbReference type="ARBA" id="ARBA00023125"/>
    </source>
</evidence>
<evidence type="ECO:0000256" key="5">
    <source>
        <dbReference type="ARBA" id="ARBA00023172"/>
    </source>
</evidence>
<evidence type="ECO:0000313" key="7">
    <source>
        <dbReference type="EMBL" id="SHF93477.1"/>
    </source>
</evidence>
<comment type="similarity">
    <text evidence="2">Belongs to the transposase mutator family.</text>
</comment>
<dbReference type="Proteomes" id="UP000184048">
    <property type="component" value="Unassembled WGS sequence"/>
</dbReference>
<dbReference type="EMBL" id="FQUU01000024">
    <property type="protein sequence ID" value="SHF93477.1"/>
    <property type="molecule type" value="Genomic_DNA"/>
</dbReference>
<gene>
    <name evidence="6" type="ORF">SAMN02745131_02645</name>
    <name evidence="7" type="ORF">SAMN02745131_03896</name>
</gene>
<keyword evidence="3" id="KW-0815">Transposition</keyword>
<reference evidence="6 8" key="1">
    <citation type="submission" date="2016-11" db="EMBL/GenBank/DDBJ databases">
        <authorList>
            <person name="Jaros S."/>
            <person name="Januszkiewicz K."/>
            <person name="Wedrychowicz H."/>
        </authorList>
    </citation>
    <scope>NUCLEOTIDE SEQUENCE [LARGE SCALE GENOMIC DNA]</scope>
    <source>
        <strain evidence="6 8">DSM 18119</strain>
    </source>
</reference>